<comment type="similarity">
    <text evidence="1">Belongs to the arsA ATPase family.</text>
</comment>
<dbReference type="Pfam" id="PF02374">
    <property type="entry name" value="ArsA_ATPase"/>
    <property type="match status" value="1"/>
</dbReference>
<evidence type="ECO:0000259" key="2">
    <source>
        <dbReference type="Pfam" id="PF02374"/>
    </source>
</evidence>
<dbReference type="Gene3D" id="3.40.50.300">
    <property type="entry name" value="P-loop containing nucleotide triphosphate hydrolases"/>
    <property type="match status" value="1"/>
</dbReference>
<dbReference type="EMBL" id="RSCM01000003">
    <property type="protein sequence ID" value="RUS98227.1"/>
    <property type="molecule type" value="Genomic_DNA"/>
</dbReference>
<gene>
    <name evidence="4" type="ORF">DSM107003_13150</name>
</gene>
<dbReference type="Pfam" id="PF17886">
    <property type="entry name" value="ArsA_HSP20"/>
    <property type="match status" value="1"/>
</dbReference>
<protein>
    <recommendedName>
        <fullName evidence="6">Arsenic-transporting ATPase</fullName>
    </recommendedName>
</protein>
<dbReference type="InterPro" id="IPR008978">
    <property type="entry name" value="HSP20-like_chaperone"/>
</dbReference>
<comment type="caution">
    <text evidence="4">The sequence shown here is derived from an EMBL/GenBank/DDBJ whole genome shotgun (WGS) entry which is preliminary data.</text>
</comment>
<proteinExistence type="inferred from homology"/>
<evidence type="ECO:0008006" key="6">
    <source>
        <dbReference type="Google" id="ProtNLM"/>
    </source>
</evidence>
<dbReference type="CDD" id="cd02035">
    <property type="entry name" value="ArsA"/>
    <property type="match status" value="1"/>
</dbReference>
<feature type="domain" description="ArsA/GET3 Anion-transporting ATPase-like" evidence="2">
    <location>
        <begin position="4"/>
        <end position="240"/>
    </location>
</feature>
<dbReference type="Proteomes" id="UP000276103">
    <property type="component" value="Unassembled WGS sequence"/>
</dbReference>
<evidence type="ECO:0000256" key="1">
    <source>
        <dbReference type="ARBA" id="ARBA00011040"/>
    </source>
</evidence>
<dbReference type="InterPro" id="IPR040612">
    <property type="entry name" value="ArsA_HSP20-like"/>
</dbReference>
<evidence type="ECO:0000313" key="4">
    <source>
        <dbReference type="EMBL" id="RUS98227.1"/>
    </source>
</evidence>
<evidence type="ECO:0000313" key="5">
    <source>
        <dbReference type="Proteomes" id="UP000276103"/>
    </source>
</evidence>
<dbReference type="PANTHER" id="PTHR43868:SF1">
    <property type="entry name" value="P-LOOP CONTAINING NUCLEOSIDE TRIPHOSPHATE HYDROLASES SUPERFAMILY PROTEIN"/>
    <property type="match status" value="1"/>
</dbReference>
<reference evidence="4 5" key="1">
    <citation type="journal article" date="2019" name="Genome Biol. Evol.">
        <title>Day and night: Metabolic profiles and evolutionary relationships of six axenic non-marine cyanobacteria.</title>
        <authorList>
            <person name="Will S.E."/>
            <person name="Henke P."/>
            <person name="Boedeker C."/>
            <person name="Huang S."/>
            <person name="Brinkmann H."/>
            <person name="Rohde M."/>
            <person name="Jarek M."/>
            <person name="Friedl T."/>
            <person name="Seufert S."/>
            <person name="Schumacher M."/>
            <person name="Overmann J."/>
            <person name="Neumann-Schaal M."/>
            <person name="Petersen J."/>
        </authorList>
    </citation>
    <scope>NUCLEOTIDE SEQUENCE [LARGE SCALE GENOMIC DNA]</scope>
    <source>
        <strain evidence="4 5">SAG 1403-4b</strain>
    </source>
</reference>
<name>A0A433UWQ8_ANAVA</name>
<dbReference type="SUPFAM" id="SSF52540">
    <property type="entry name" value="P-loop containing nucleoside triphosphate hydrolases"/>
    <property type="match status" value="1"/>
</dbReference>
<dbReference type="AlphaFoldDB" id="A0A433UWQ8"/>
<dbReference type="InterPro" id="IPR027417">
    <property type="entry name" value="P-loop_NTPase"/>
</dbReference>
<evidence type="ECO:0000259" key="3">
    <source>
        <dbReference type="Pfam" id="PF17886"/>
    </source>
</evidence>
<accession>A0A433UWQ8</accession>
<dbReference type="RefSeq" id="WP_127053084.1">
    <property type="nucleotide sequence ID" value="NZ_RSCM01000003.1"/>
</dbReference>
<dbReference type="InterPro" id="IPR053262">
    <property type="entry name" value="ArsA_ATPase-like"/>
</dbReference>
<dbReference type="PANTHER" id="PTHR43868">
    <property type="entry name" value="OS02G0711200 PROTEIN"/>
    <property type="match status" value="1"/>
</dbReference>
<sequence length="372" mass="41035">MALILTFLGKNGITRSKIAIAAAKLLATQGKRVLLAGLADPTLPILLNTSLTPDPQEISPNLQAVQFQASVLLERNWDELKKLEVQYLRTPIFKEVYGQELIALPGMDNALFLNAIREYDASGQYDAIIYDGTGDASTLRMLGMPESLSWYVRRFRQLFVNSDLGKTITESPFFQPLISSLFNVNWTADDSPQPTNQINNFLERGKAALANPQRVAAFLVTTPDPIDVANSRYLWGSAQQIGLTIGGAILVAGEENINLSEEFSPLPVTIVADVSNGEWQPLIDALPNFVEQALQANQPIEIDVHNRQVRLFLPGFDKKQVKLTQQGPEVTVEAGDQRRNIFLPPALSGKPITGAKFQNSYLIISFEEEAIS</sequence>
<keyword evidence="5" id="KW-1185">Reference proteome</keyword>
<dbReference type="OrthoDB" id="9780677at2"/>
<dbReference type="InterPro" id="IPR025723">
    <property type="entry name" value="ArsA/GET3_ATPase-like"/>
</dbReference>
<organism evidence="4 5">
    <name type="scientific">Trichormus variabilis SAG 1403-4b</name>
    <dbReference type="NCBI Taxonomy" id="447716"/>
    <lineage>
        <taxon>Bacteria</taxon>
        <taxon>Bacillati</taxon>
        <taxon>Cyanobacteriota</taxon>
        <taxon>Cyanophyceae</taxon>
        <taxon>Nostocales</taxon>
        <taxon>Nostocaceae</taxon>
        <taxon>Trichormus</taxon>
    </lineage>
</organism>
<dbReference type="Gene3D" id="2.60.40.790">
    <property type="match status" value="1"/>
</dbReference>
<feature type="domain" description="ArsA HSP20-like" evidence="3">
    <location>
        <begin position="308"/>
        <end position="366"/>
    </location>
</feature>